<comment type="cofactor">
    <cofactor evidence="12 13">
        <name>Zn(2+)</name>
        <dbReference type="ChEBI" id="CHEBI:29105"/>
    </cofactor>
    <text evidence="12 13">Binds 1 zinc ion per subunit.</text>
</comment>
<dbReference type="FunFam" id="3.30.2010.10:FF:000002">
    <property type="entry name" value="CAAX prenyl protease"/>
    <property type="match status" value="1"/>
</dbReference>
<keyword evidence="9 13" id="KW-0482">Metalloprotease</keyword>
<sequence>MQTHTLLFFIIIAILLLDAVWGWILEELNRKSWTDKVPERLSDVYPQEKFEKQKQYRKVNHRFGKISSTFSLLVLLVFLWFHGFARVDELVQQLTTHWLWRPLFFFGAIGLASMVIGIPFSLYQTFVIEEKFGFNKTTPKIFVLDQIKGIVIGAIMGGILLGLVIWFYEFAGRWFWLYAWIGLSAFMIFFSKFYTTLILPLFNKQTPLEEGELRSAIEKMSQKAGFTLENVFVMDGSKRSTKANAFFSGFGKNKRIVLFDTLINDLDTDEIVAVLAHEIGHFRLKHIVWSTVLGLLQTGVMLFLLGWFVNEPALSEALGASKPVFHIGLIGFGILYSPVSSLSGLGMTIFSRRNEYQADAFAAKYAEPEALQTALKKISANALSNPTPHPWYVFFNYSHPPLLKRLEALDK</sequence>
<evidence type="ECO:0000259" key="15">
    <source>
        <dbReference type="Pfam" id="PF01435"/>
    </source>
</evidence>
<feature type="active site" description="Proton donor" evidence="11">
    <location>
        <position position="359"/>
    </location>
</feature>
<evidence type="ECO:0000256" key="14">
    <source>
        <dbReference type="SAM" id="Phobius"/>
    </source>
</evidence>
<keyword evidence="3 14" id="KW-0812">Transmembrane</keyword>
<feature type="transmembrane region" description="Helical" evidence="14">
    <location>
        <begin position="63"/>
        <end position="83"/>
    </location>
</feature>
<dbReference type="STRING" id="1168289.GCA_000259075_01848"/>
<comment type="similarity">
    <text evidence="13">Belongs to the peptidase M48 family.</text>
</comment>
<feature type="binding site" evidence="12">
    <location>
        <position position="277"/>
    </location>
    <ligand>
        <name>Zn(2+)</name>
        <dbReference type="ChEBI" id="CHEBI:29105"/>
        <note>catalytic</note>
    </ligand>
</feature>
<dbReference type="EMBL" id="QPIZ01000003">
    <property type="protein sequence ID" value="RCW38739.1"/>
    <property type="molecule type" value="Genomic_DNA"/>
</dbReference>
<name>A0A2T0XMF1_9BACT</name>
<dbReference type="PANTHER" id="PTHR10120">
    <property type="entry name" value="CAAX PRENYL PROTEASE 1"/>
    <property type="match status" value="1"/>
</dbReference>
<feature type="active site" evidence="11">
    <location>
        <position position="278"/>
    </location>
</feature>
<evidence type="ECO:0000313" key="18">
    <source>
        <dbReference type="Proteomes" id="UP000252733"/>
    </source>
</evidence>
<accession>A0A2T0XMF1</accession>
<evidence type="ECO:0000256" key="11">
    <source>
        <dbReference type="PIRSR" id="PIRSR627057-1"/>
    </source>
</evidence>
<feature type="binding site" evidence="12">
    <location>
        <position position="355"/>
    </location>
    <ligand>
        <name>Zn(2+)</name>
        <dbReference type="ChEBI" id="CHEBI:29105"/>
        <note>catalytic</note>
    </ligand>
</feature>
<keyword evidence="2 13" id="KW-0645">Protease</keyword>
<keyword evidence="5 13" id="KW-0378">Hydrolase</keyword>
<dbReference type="OrthoDB" id="9781930at2"/>
<gene>
    <name evidence="17" type="ORF">DFO77_103211</name>
</gene>
<feature type="binding site" evidence="12">
    <location>
        <position position="281"/>
    </location>
    <ligand>
        <name>Zn(2+)</name>
        <dbReference type="ChEBI" id="CHEBI:29105"/>
        <note>catalytic</note>
    </ligand>
</feature>
<comment type="caution">
    <text evidence="17">The sequence shown here is derived from an EMBL/GenBank/DDBJ whole genome shotgun (WGS) entry which is preliminary data.</text>
</comment>
<dbReference type="Proteomes" id="UP000252733">
    <property type="component" value="Unassembled WGS sequence"/>
</dbReference>
<dbReference type="RefSeq" id="WP_106153073.1">
    <property type="nucleotide sequence ID" value="NZ_PVTS01000007.1"/>
</dbReference>
<dbReference type="Pfam" id="PF16491">
    <property type="entry name" value="Peptidase_M48_N"/>
    <property type="match status" value="1"/>
</dbReference>
<feature type="transmembrane region" description="Helical" evidence="14">
    <location>
        <begin position="174"/>
        <end position="194"/>
    </location>
</feature>
<evidence type="ECO:0000256" key="10">
    <source>
        <dbReference type="ARBA" id="ARBA00023136"/>
    </source>
</evidence>
<evidence type="ECO:0000256" key="6">
    <source>
        <dbReference type="ARBA" id="ARBA00022824"/>
    </source>
</evidence>
<keyword evidence="18" id="KW-1185">Reference proteome</keyword>
<protein>
    <submittedName>
        <fullName evidence="17">STE24 endopeptidase</fullName>
    </submittedName>
</protein>
<evidence type="ECO:0000256" key="7">
    <source>
        <dbReference type="ARBA" id="ARBA00022833"/>
    </source>
</evidence>
<evidence type="ECO:0000256" key="13">
    <source>
        <dbReference type="RuleBase" id="RU003983"/>
    </source>
</evidence>
<evidence type="ECO:0000256" key="2">
    <source>
        <dbReference type="ARBA" id="ARBA00022670"/>
    </source>
</evidence>
<feature type="transmembrane region" description="Helical" evidence="14">
    <location>
        <begin position="103"/>
        <end position="128"/>
    </location>
</feature>
<proteinExistence type="inferred from homology"/>
<feature type="domain" description="CAAX prenyl protease 1 N-terminal" evidence="16">
    <location>
        <begin position="34"/>
        <end position="204"/>
    </location>
</feature>
<dbReference type="Gene3D" id="3.30.2010.10">
    <property type="entry name" value="Metalloproteases ('zincins'), catalytic domain"/>
    <property type="match status" value="1"/>
</dbReference>
<dbReference type="InterPro" id="IPR027057">
    <property type="entry name" value="CAXX_Prtase_1"/>
</dbReference>
<feature type="transmembrane region" description="Helical" evidence="14">
    <location>
        <begin position="149"/>
        <end position="168"/>
    </location>
</feature>
<keyword evidence="8 14" id="KW-1133">Transmembrane helix</keyword>
<organism evidence="17 18">
    <name type="scientific">Marinilabilia salmonicolor</name>
    <dbReference type="NCBI Taxonomy" id="989"/>
    <lineage>
        <taxon>Bacteria</taxon>
        <taxon>Pseudomonadati</taxon>
        <taxon>Bacteroidota</taxon>
        <taxon>Bacteroidia</taxon>
        <taxon>Marinilabiliales</taxon>
        <taxon>Marinilabiliaceae</taxon>
        <taxon>Marinilabilia</taxon>
    </lineage>
</organism>
<dbReference type="CDD" id="cd07343">
    <property type="entry name" value="M48A_Zmpste24p_like"/>
    <property type="match status" value="1"/>
</dbReference>
<keyword evidence="4 12" id="KW-0479">Metal-binding</keyword>
<dbReference type="AlphaFoldDB" id="A0A2T0XMF1"/>
<comment type="subcellular location">
    <subcellularLocation>
        <location evidence="1">Endoplasmic reticulum membrane</location>
        <topology evidence="1">Multi-pass membrane protein</topology>
    </subcellularLocation>
</comment>
<evidence type="ECO:0000256" key="8">
    <source>
        <dbReference type="ARBA" id="ARBA00022989"/>
    </source>
</evidence>
<dbReference type="InterPro" id="IPR001915">
    <property type="entry name" value="Peptidase_M48"/>
</dbReference>
<feature type="transmembrane region" description="Helical" evidence="14">
    <location>
        <begin position="6"/>
        <end position="25"/>
    </location>
</feature>
<evidence type="ECO:0000256" key="4">
    <source>
        <dbReference type="ARBA" id="ARBA00022723"/>
    </source>
</evidence>
<keyword evidence="6" id="KW-0256">Endoplasmic reticulum</keyword>
<feature type="transmembrane region" description="Helical" evidence="14">
    <location>
        <begin position="287"/>
        <end position="309"/>
    </location>
</feature>
<evidence type="ECO:0000256" key="1">
    <source>
        <dbReference type="ARBA" id="ARBA00004477"/>
    </source>
</evidence>
<evidence type="ECO:0000313" key="17">
    <source>
        <dbReference type="EMBL" id="RCW38739.1"/>
    </source>
</evidence>
<feature type="transmembrane region" description="Helical" evidence="14">
    <location>
        <begin position="329"/>
        <end position="350"/>
    </location>
</feature>
<evidence type="ECO:0000256" key="9">
    <source>
        <dbReference type="ARBA" id="ARBA00023049"/>
    </source>
</evidence>
<reference evidence="17 18" key="1">
    <citation type="submission" date="2018-07" db="EMBL/GenBank/DDBJ databases">
        <title>Freshwater and sediment microbial communities from various areas in North America, analyzing microbe dynamics in response to fracking.</title>
        <authorList>
            <person name="Lamendella R."/>
        </authorList>
    </citation>
    <scope>NUCLEOTIDE SEQUENCE [LARGE SCALE GENOMIC DNA]</scope>
    <source>
        <strain evidence="17 18">160A</strain>
    </source>
</reference>
<feature type="domain" description="Peptidase M48" evidence="15">
    <location>
        <begin position="207"/>
        <end position="410"/>
    </location>
</feature>
<dbReference type="Pfam" id="PF01435">
    <property type="entry name" value="Peptidase_M48"/>
    <property type="match status" value="1"/>
</dbReference>
<dbReference type="GO" id="GO:0046872">
    <property type="term" value="F:metal ion binding"/>
    <property type="evidence" value="ECO:0007669"/>
    <property type="project" value="UniProtKB-KW"/>
</dbReference>
<evidence type="ECO:0000259" key="16">
    <source>
        <dbReference type="Pfam" id="PF16491"/>
    </source>
</evidence>
<evidence type="ECO:0000256" key="5">
    <source>
        <dbReference type="ARBA" id="ARBA00022801"/>
    </source>
</evidence>
<keyword evidence="7 12" id="KW-0862">Zinc</keyword>
<keyword evidence="10 14" id="KW-0472">Membrane</keyword>
<dbReference type="GO" id="GO:0071586">
    <property type="term" value="P:CAAX-box protein processing"/>
    <property type="evidence" value="ECO:0007669"/>
    <property type="project" value="InterPro"/>
</dbReference>
<evidence type="ECO:0000256" key="12">
    <source>
        <dbReference type="PIRSR" id="PIRSR627057-2"/>
    </source>
</evidence>
<dbReference type="GO" id="GO:0004222">
    <property type="term" value="F:metalloendopeptidase activity"/>
    <property type="evidence" value="ECO:0007669"/>
    <property type="project" value="InterPro"/>
</dbReference>
<evidence type="ECO:0000256" key="3">
    <source>
        <dbReference type="ARBA" id="ARBA00022692"/>
    </source>
</evidence>
<dbReference type="InterPro" id="IPR032456">
    <property type="entry name" value="Peptidase_M48_N"/>
</dbReference>